<organism evidence="1 2">
    <name type="scientific">Aquipseudomonas alcaligenes</name>
    <name type="common">Pseudomonas alcaligenes</name>
    <dbReference type="NCBI Taxonomy" id="43263"/>
    <lineage>
        <taxon>Bacteria</taxon>
        <taxon>Pseudomonadati</taxon>
        <taxon>Pseudomonadota</taxon>
        <taxon>Gammaproteobacteria</taxon>
        <taxon>Pseudomonadales</taxon>
        <taxon>Pseudomonadaceae</taxon>
        <taxon>Aquipseudomonas</taxon>
    </lineage>
</organism>
<protein>
    <submittedName>
        <fullName evidence="1">Uncharacterized protein</fullName>
    </submittedName>
</protein>
<proteinExistence type="predicted"/>
<evidence type="ECO:0000313" key="2">
    <source>
        <dbReference type="Proteomes" id="UP001158730"/>
    </source>
</evidence>
<dbReference type="EMBL" id="JAOBYN010000013">
    <property type="protein sequence ID" value="MDH1056128.1"/>
    <property type="molecule type" value="Genomic_DNA"/>
</dbReference>
<reference evidence="1" key="1">
    <citation type="submission" date="2022-09" db="EMBL/GenBank/DDBJ databases">
        <title>Intensive care unit water sources are persistently colonized with multi-drug resistant bacteria and are the site of extensive horizontal gene transfer of antibiotic resistance genes.</title>
        <authorList>
            <person name="Diorio-Toth L."/>
        </authorList>
    </citation>
    <scope>NUCLEOTIDE SEQUENCE</scope>
    <source>
        <strain evidence="1">GD03990</strain>
    </source>
</reference>
<dbReference type="AlphaFoldDB" id="A0AA42STL4"/>
<sequence length="283" mass="33956">MKTDDRARSKDADRLSELLQEPHRNNRHDIWLWLYLDYYREARLDLKTCNGLTMRDEIARSLKDQKLFQSRIPREKDRLLLPNEKLEWIAEDERQYRWLLREIEQMTDLRLPRGLVHLTGRDRLIAMIDLWDVDLAEKASEVELLHRDWLRHKAKDSEFEWFADKKEGEKRCVCAWEWLKKKHLSPLSRQAPISNHQELLMFFDQEDIGRNERTAMIREIKRRWSRKQFDERAADKKQVNVMLSKAVIAQLDALAEKHGLKRAQVIESLVRMEVDAGVYLTDA</sequence>
<evidence type="ECO:0000313" key="1">
    <source>
        <dbReference type="EMBL" id="MDH1056128.1"/>
    </source>
</evidence>
<dbReference type="Proteomes" id="UP001158730">
    <property type="component" value="Unassembled WGS sequence"/>
</dbReference>
<name>A0AA42STL4_AQUAC</name>
<comment type="caution">
    <text evidence="1">The sequence shown here is derived from an EMBL/GenBank/DDBJ whole genome shotgun (WGS) entry which is preliminary data.</text>
</comment>
<dbReference type="RefSeq" id="WP_280054594.1">
    <property type="nucleotide sequence ID" value="NZ_JAOBYN010000013.1"/>
</dbReference>
<gene>
    <name evidence="1" type="ORF">N5C05_15355</name>
</gene>
<accession>A0AA42STL4</accession>